<protein>
    <submittedName>
        <fullName evidence="3">Uncharacterized protein</fullName>
    </submittedName>
</protein>
<gene>
    <name evidence="3" type="ORF">PCASD_22866</name>
</gene>
<reference evidence="3 4" key="1">
    <citation type="submission" date="2017-11" db="EMBL/GenBank/DDBJ databases">
        <title>De novo assembly and phasing of dikaryotic genomes from two isolates of Puccinia coronata f. sp. avenae, the causal agent of oat crown rust.</title>
        <authorList>
            <person name="Miller M.E."/>
            <person name="Zhang Y."/>
            <person name="Omidvar V."/>
            <person name="Sperschneider J."/>
            <person name="Schwessinger B."/>
            <person name="Raley C."/>
            <person name="Palmer J.M."/>
            <person name="Garnica D."/>
            <person name="Upadhyaya N."/>
            <person name="Rathjen J."/>
            <person name="Taylor J.M."/>
            <person name="Park R.F."/>
            <person name="Dodds P.N."/>
            <person name="Hirsch C.D."/>
            <person name="Kianian S.F."/>
            <person name="Figueroa M."/>
        </authorList>
    </citation>
    <scope>NUCLEOTIDE SEQUENCE [LARGE SCALE GENOMIC DNA]</scope>
    <source>
        <strain evidence="3">12SD80</strain>
    </source>
</reference>
<evidence type="ECO:0000256" key="1">
    <source>
        <dbReference type="SAM" id="Coils"/>
    </source>
</evidence>
<feature type="compositionally biased region" description="Polar residues" evidence="2">
    <location>
        <begin position="350"/>
        <end position="364"/>
    </location>
</feature>
<feature type="compositionally biased region" description="Polar residues" evidence="2">
    <location>
        <begin position="60"/>
        <end position="69"/>
    </location>
</feature>
<feature type="region of interest" description="Disordered" evidence="2">
    <location>
        <begin position="1"/>
        <end position="30"/>
    </location>
</feature>
<dbReference type="EMBL" id="PGCI01001121">
    <property type="protein sequence ID" value="PLW07566.1"/>
    <property type="molecule type" value="Genomic_DNA"/>
</dbReference>
<feature type="coiled-coil region" evidence="1">
    <location>
        <begin position="437"/>
        <end position="466"/>
    </location>
</feature>
<feature type="region of interest" description="Disordered" evidence="2">
    <location>
        <begin position="277"/>
        <end position="368"/>
    </location>
</feature>
<proteinExistence type="predicted"/>
<accession>A0A2N5S2V4</accession>
<evidence type="ECO:0000313" key="4">
    <source>
        <dbReference type="Proteomes" id="UP000235392"/>
    </source>
</evidence>
<keyword evidence="1" id="KW-0175">Coiled coil</keyword>
<dbReference type="Proteomes" id="UP000235392">
    <property type="component" value="Unassembled WGS sequence"/>
</dbReference>
<feature type="compositionally biased region" description="Polar residues" evidence="2">
    <location>
        <begin position="1"/>
        <end position="27"/>
    </location>
</feature>
<sequence>MSDQQSTPAQQRSLPSLTTSVVPSIGNTAGVPLISGSGLPLITVIPSHILSQVSLAPQTGVSAADSTDQAAEESTDPNPPSSNMESTQGSRGRGQGRGRGRGIGNCGLATRGTGACGSGTCENAPRQGKKSWTQSKNNEGKSELDLIVDWLTVEGNYQMWHSSEMSKRDVCEEVLIYLAKNGFEDQGRNWKGVEQQITRLEKKFQDALAFKDQTGQGILEEGEELQRQIGDPGDDSGAENFVETAKNHIKVLIRKRCPYFYGLEPVMGDWPSAAPMAWMEQGNDDPVDASPNHSEIRGKDEESANSASDDESLPEQLPPQASGRASQTPSNHPKRLHPPASVRNPHGLQRASSSCLQSQESGLSSRKRKMYAEQIASEFLPSKKDMAADWAASHDIAKQMAESNARMVQAATDVARSLFNQGNQGMSSEPKMQSLQLRDKELDIKMKELKVAKQEHESKRLKLKASAFEQAAMMQDFLKARLKYNEAMSATITWLGPQTQTEAAGKPNIASQGLEDQEGASQA</sequence>
<evidence type="ECO:0000313" key="3">
    <source>
        <dbReference type="EMBL" id="PLW07566.1"/>
    </source>
</evidence>
<organism evidence="3 4">
    <name type="scientific">Puccinia coronata f. sp. avenae</name>
    <dbReference type="NCBI Taxonomy" id="200324"/>
    <lineage>
        <taxon>Eukaryota</taxon>
        <taxon>Fungi</taxon>
        <taxon>Dikarya</taxon>
        <taxon>Basidiomycota</taxon>
        <taxon>Pucciniomycotina</taxon>
        <taxon>Pucciniomycetes</taxon>
        <taxon>Pucciniales</taxon>
        <taxon>Pucciniaceae</taxon>
        <taxon>Puccinia</taxon>
    </lineage>
</organism>
<comment type="caution">
    <text evidence="3">The sequence shown here is derived from an EMBL/GenBank/DDBJ whole genome shotgun (WGS) entry which is preliminary data.</text>
</comment>
<feature type="region of interest" description="Disordered" evidence="2">
    <location>
        <begin position="60"/>
        <end position="139"/>
    </location>
</feature>
<dbReference type="PANTHER" id="PTHR33324:SF2">
    <property type="entry name" value="MYB_SANT-LIKE DNA-BINDING DOMAIN-CONTAINING PROTEIN"/>
    <property type="match status" value="1"/>
</dbReference>
<dbReference type="PANTHER" id="PTHR33324">
    <property type="entry name" value="EXPRESSED PROTEIN"/>
    <property type="match status" value="1"/>
</dbReference>
<feature type="region of interest" description="Disordered" evidence="2">
    <location>
        <begin position="497"/>
        <end position="523"/>
    </location>
</feature>
<dbReference type="AlphaFoldDB" id="A0A2N5S2V4"/>
<evidence type="ECO:0000256" key="2">
    <source>
        <dbReference type="SAM" id="MobiDB-lite"/>
    </source>
</evidence>
<name>A0A2N5S2V4_9BASI</name>